<keyword evidence="3" id="KW-1185">Reference proteome</keyword>
<evidence type="ECO:0000313" key="2">
    <source>
        <dbReference type="EMBL" id="OOY22503.1"/>
    </source>
</evidence>
<reference evidence="2 3" key="1">
    <citation type="submission" date="2016-11" db="EMBL/GenBank/DDBJ databases">
        <title>A multilocus sequence analysis scheme for characterization of bacteria in the genus Thioclava.</title>
        <authorList>
            <person name="Liu Y."/>
            <person name="Shao Z."/>
        </authorList>
    </citation>
    <scope>NUCLEOTIDE SEQUENCE [LARGE SCALE GENOMIC DNA]</scope>
    <source>
        <strain evidence="2 3">TAW-CT134</strain>
    </source>
</reference>
<protein>
    <recommendedName>
        <fullName evidence="1">NrS-1 polymerase-like helicase domain-containing protein</fullName>
    </recommendedName>
</protein>
<dbReference type="InterPro" id="IPR045455">
    <property type="entry name" value="NrS-1_pol-like_helicase"/>
</dbReference>
<accession>A0ABX3MSH1</accession>
<organism evidence="2 3">
    <name type="scientific">Thioclava sediminum</name>
    <dbReference type="NCBI Taxonomy" id="1915319"/>
    <lineage>
        <taxon>Bacteria</taxon>
        <taxon>Pseudomonadati</taxon>
        <taxon>Pseudomonadota</taxon>
        <taxon>Alphaproteobacteria</taxon>
        <taxon>Rhodobacterales</taxon>
        <taxon>Paracoccaceae</taxon>
        <taxon>Thioclava</taxon>
    </lineage>
</organism>
<evidence type="ECO:0000259" key="1">
    <source>
        <dbReference type="Pfam" id="PF19263"/>
    </source>
</evidence>
<gene>
    <name evidence="2" type="ORF">BMI91_19670</name>
</gene>
<proteinExistence type="predicted"/>
<name>A0ABX3MSH1_9RHOB</name>
<dbReference type="EMBL" id="MPZV01000006">
    <property type="protein sequence ID" value="OOY22503.1"/>
    <property type="molecule type" value="Genomic_DNA"/>
</dbReference>
<dbReference type="RefSeq" id="WP_078606358.1">
    <property type="nucleotide sequence ID" value="NZ_MPZV01000006.1"/>
</dbReference>
<sequence length="523" mass="58895">MTKKTKLPSVNRRPAGLTPKIEQAISNAAAGLTAADVEAYIDGQAVEAVCEWLEKRPSVKAEHLWWVLERNCNEDEMLAELGVEEEADPLLDTMSKLRDRYVYSTFRDEVWDRRANSWISTRAMDNAEAHAMPLDDKGRAFSAFDVFRRDAKAARVHNERYMPGVDRELPEADGVKWLNTWKAPSVKPAKGDASMMLDHMLYLCNGNKEQAGHLADWLAYTYQNPGKKITHAPLIISNYQGVGKDTLSIAMSRVIGESNAYWVQDEAVSEGRYHFMKAAQLVIIPEVMCGDRRDIANKFKPLITQPTVEINEKHVKPYTVQNTANFLMYSNQENAAYIEDNDRRYFVVICKQKPRSPSYYVDLYDYINGDDIASFAHFLATRDLSKFNPSAPAPDTEDKKVVQRATRGGVEAFLSDLWESTAAPFDGDVINLREALETIAEKRGAPKMTIQQISAFLKKVGGGDLSKRRIGRDGGSQIRVWAVRNFEDLENESLAVLDKCYIERKSLSAARFVVQNSATSKAS</sequence>
<dbReference type="Proteomes" id="UP000190787">
    <property type="component" value="Unassembled WGS sequence"/>
</dbReference>
<evidence type="ECO:0000313" key="3">
    <source>
        <dbReference type="Proteomes" id="UP000190787"/>
    </source>
</evidence>
<feature type="domain" description="NrS-1 polymerase-like helicase" evidence="1">
    <location>
        <begin position="237"/>
        <end position="344"/>
    </location>
</feature>
<dbReference type="Pfam" id="PF19263">
    <property type="entry name" value="DUF5906"/>
    <property type="match status" value="1"/>
</dbReference>
<comment type="caution">
    <text evidence="2">The sequence shown here is derived from an EMBL/GenBank/DDBJ whole genome shotgun (WGS) entry which is preliminary data.</text>
</comment>